<keyword evidence="4" id="KW-0325">Glycoprotein</keyword>
<dbReference type="GO" id="GO:0034446">
    <property type="term" value="P:substrate adhesion-dependent cell spreading"/>
    <property type="evidence" value="ECO:0007669"/>
    <property type="project" value="TreeGrafter"/>
</dbReference>
<dbReference type="PANTHER" id="PTHR10574">
    <property type="entry name" value="NETRIN/LAMININ-RELATED"/>
    <property type="match status" value="1"/>
</dbReference>
<dbReference type="GO" id="GO:0003676">
    <property type="term" value="F:nucleic acid binding"/>
    <property type="evidence" value="ECO:0007669"/>
    <property type="project" value="InterPro"/>
</dbReference>
<keyword evidence="8" id="KW-1185">Reference proteome</keyword>
<proteinExistence type="predicted"/>
<dbReference type="InterPro" id="IPR056863">
    <property type="entry name" value="LMN_ATRN_NET-like_EGF"/>
</dbReference>
<dbReference type="InterPro" id="IPR044929">
    <property type="entry name" value="DNA/RNA_non-sp_Endonuclease_sf"/>
</dbReference>
<dbReference type="CDD" id="cd00055">
    <property type="entry name" value="EGF_Lam"/>
    <property type="match status" value="2"/>
</dbReference>
<accession>A0A6H5I9L1</accession>
<evidence type="ECO:0000256" key="1">
    <source>
        <dbReference type="ARBA" id="ARBA00022729"/>
    </source>
</evidence>
<name>A0A6H5I9L1_9HYME</name>
<gene>
    <name evidence="7" type="ORF">TBRA_LOCUS5963</name>
</gene>
<dbReference type="InterPro" id="IPR050440">
    <property type="entry name" value="Laminin/Netrin_ECM"/>
</dbReference>
<keyword evidence="1" id="KW-0732">Signal</keyword>
<feature type="domain" description="Laminin N-terminal" evidence="6">
    <location>
        <begin position="118"/>
        <end position="350"/>
    </location>
</feature>
<keyword evidence="2" id="KW-0677">Repeat</keyword>
<dbReference type="GO" id="GO:0009887">
    <property type="term" value="P:animal organ morphogenesis"/>
    <property type="evidence" value="ECO:0007669"/>
    <property type="project" value="TreeGrafter"/>
</dbReference>
<dbReference type="PROSITE" id="PS51117">
    <property type="entry name" value="LAMININ_NTER"/>
    <property type="match status" value="1"/>
</dbReference>
<dbReference type="AlphaFoldDB" id="A0A6H5I9L1"/>
<dbReference type="GO" id="GO:0043256">
    <property type="term" value="C:laminin complex"/>
    <property type="evidence" value="ECO:0007669"/>
    <property type="project" value="TreeGrafter"/>
</dbReference>
<dbReference type="InterPro" id="IPR008211">
    <property type="entry name" value="Laminin_N"/>
</dbReference>
<evidence type="ECO:0000256" key="4">
    <source>
        <dbReference type="ARBA" id="ARBA00023180"/>
    </source>
</evidence>
<evidence type="ECO:0000313" key="8">
    <source>
        <dbReference type="Proteomes" id="UP000479190"/>
    </source>
</evidence>
<dbReference type="Pfam" id="PF00053">
    <property type="entry name" value="EGF_laminin"/>
    <property type="match status" value="2"/>
</dbReference>
<dbReference type="Gene3D" id="2.10.25.10">
    <property type="entry name" value="Laminin"/>
    <property type="match status" value="1"/>
</dbReference>
<dbReference type="Gene3D" id="2.60.120.260">
    <property type="entry name" value="Galactose-binding domain-like"/>
    <property type="match status" value="2"/>
</dbReference>
<dbReference type="SMART" id="SM00136">
    <property type="entry name" value="LamNT"/>
    <property type="match status" value="1"/>
</dbReference>
<dbReference type="SUPFAM" id="SSF57196">
    <property type="entry name" value="EGF/Laminin"/>
    <property type="match status" value="2"/>
</dbReference>
<dbReference type="InterPro" id="IPR001604">
    <property type="entry name" value="Endo_G_ENPP1-like_dom"/>
</dbReference>
<dbReference type="Gene3D" id="3.40.570.10">
    <property type="entry name" value="Extracellular Endonuclease, subunit A"/>
    <property type="match status" value="1"/>
</dbReference>
<dbReference type="InterPro" id="IPR002049">
    <property type="entry name" value="LE_dom"/>
</dbReference>
<evidence type="ECO:0000259" key="6">
    <source>
        <dbReference type="PROSITE" id="PS51117"/>
    </source>
</evidence>
<dbReference type="SMART" id="SM00892">
    <property type="entry name" value="Endonuclease_NS"/>
    <property type="match status" value="1"/>
</dbReference>
<dbReference type="GO" id="GO:0016787">
    <property type="term" value="F:hydrolase activity"/>
    <property type="evidence" value="ECO:0007669"/>
    <property type="project" value="InterPro"/>
</dbReference>
<dbReference type="InterPro" id="IPR044925">
    <property type="entry name" value="His-Me_finger_sf"/>
</dbReference>
<dbReference type="EMBL" id="CADCXV010000731">
    <property type="protein sequence ID" value="CAB0034065.1"/>
    <property type="molecule type" value="Genomic_DNA"/>
</dbReference>
<dbReference type="PANTHER" id="PTHR10574:SF375">
    <property type="entry name" value="LAMININ SUBUNIT BETA-1"/>
    <property type="match status" value="1"/>
</dbReference>
<protein>
    <recommendedName>
        <fullName evidence="6">Laminin N-terminal domain-containing protein</fullName>
    </recommendedName>
</protein>
<dbReference type="PROSITE" id="PS01248">
    <property type="entry name" value="EGF_LAM_1"/>
    <property type="match status" value="1"/>
</dbReference>
<keyword evidence="3" id="KW-1015">Disulfide bond</keyword>
<evidence type="ECO:0000256" key="2">
    <source>
        <dbReference type="ARBA" id="ARBA00022737"/>
    </source>
</evidence>
<evidence type="ECO:0000313" key="7">
    <source>
        <dbReference type="EMBL" id="CAB0034065.1"/>
    </source>
</evidence>
<keyword evidence="5" id="KW-0424">Laminin EGF-like domain</keyword>
<dbReference type="Pfam" id="PF24973">
    <property type="entry name" value="EGF_LMN_ATRN"/>
    <property type="match status" value="1"/>
</dbReference>
<sequence length="878" mass="98363">MTIGRVLPTGTGINGNSSKELFQKLRLTNLRINFTEFQRTWLEPQKMYYAVKSMTIRGVCSCNGHASKCLPVDDSTTTTTTTTTNTSSWDTVGGSCACEHNTAGQNCELQARLLSGSPAEDVSPAGLQTRLLLVSIHSSTSHDRGRTSRFFEPRSTCARKADDPAVMFDFFRSHRNRWWQSASGVENVTIRLDLEAHFEFTYLFVRFRSRRPAAMSIEKSDDFGQTWTAYQYFARDCEKSFPAASRERLKLSDAICESRHSDFEPATNGEVIFRLVHTIEPHASQLKLISQRMALPADLTLHGGNIDETYGHMQITNLRVNLSAFPAELEAAKRPDGAYYAISEMIVRGLCSCHGHSSHCLGSETDLDMVGSTCICEHNTVGKYCEQCKSQYLDAPWRRAQGSKTNACQACRCNGHSRQCRFDAQLYEKTGSGGVCENCQHNTSGNNCELCQTGYYRDLNKKLSDPDVCIPRVLGHAVNQAASRCSIDLARDINATSPLILDKNTLNIAYPDKETPKLLTFKSGQERLLYCSGGQLLKPNSSPDSRSGTIQCRSDSSLVVGKKSSDPGNFKQISCSKSPEPLAKDDAGHECQGGRVVNLGYQLNASLFVKTIDLCYSADLATTLWSHARIPAVIGASRFANDFKTPAFSKGSYFQNVLMTQVYPQSSQQKTFLRIFDNDRSLVDRYLPTDGKKNYLVKGHLVARADLFYPAEQLSTYFYLNVLPMWQSINNGNWKSVESLVRRRASESGSDLDVWIGGLGVLQLSGRRVYLARDKRDDSKQLVPVPKLLYKLVHDRPRNEALVFVTVNNPYLEGAVVPSEYRLCREHQPCRDRYPHLDKFYEGYTYCCRPDDFLASPELKNVKLPIELKNAKIMTLDH</sequence>
<dbReference type="SMART" id="SM00180">
    <property type="entry name" value="EGF_Lam"/>
    <property type="match status" value="3"/>
</dbReference>
<dbReference type="GO" id="GO:0070831">
    <property type="term" value="P:basement membrane assembly"/>
    <property type="evidence" value="ECO:0007669"/>
    <property type="project" value="TreeGrafter"/>
</dbReference>
<dbReference type="Pfam" id="PF01223">
    <property type="entry name" value="Endonuclease_NS"/>
    <property type="match status" value="1"/>
</dbReference>
<dbReference type="SUPFAM" id="SSF54060">
    <property type="entry name" value="His-Me finger endonucleases"/>
    <property type="match status" value="1"/>
</dbReference>
<dbReference type="OrthoDB" id="5960141at2759"/>
<organism evidence="7 8">
    <name type="scientific">Trichogramma brassicae</name>
    <dbReference type="NCBI Taxonomy" id="86971"/>
    <lineage>
        <taxon>Eukaryota</taxon>
        <taxon>Metazoa</taxon>
        <taxon>Ecdysozoa</taxon>
        <taxon>Arthropoda</taxon>
        <taxon>Hexapoda</taxon>
        <taxon>Insecta</taxon>
        <taxon>Pterygota</taxon>
        <taxon>Neoptera</taxon>
        <taxon>Endopterygota</taxon>
        <taxon>Hymenoptera</taxon>
        <taxon>Apocrita</taxon>
        <taxon>Proctotrupomorpha</taxon>
        <taxon>Chalcidoidea</taxon>
        <taxon>Trichogrammatidae</taxon>
        <taxon>Trichogramma</taxon>
    </lineage>
</organism>
<evidence type="ECO:0000256" key="3">
    <source>
        <dbReference type="ARBA" id="ARBA00023157"/>
    </source>
</evidence>
<dbReference type="GO" id="GO:0009888">
    <property type="term" value="P:tissue development"/>
    <property type="evidence" value="ECO:0007669"/>
    <property type="project" value="TreeGrafter"/>
</dbReference>
<evidence type="ECO:0000256" key="5">
    <source>
        <dbReference type="ARBA" id="ARBA00023292"/>
    </source>
</evidence>
<dbReference type="GO" id="GO:0016477">
    <property type="term" value="P:cell migration"/>
    <property type="evidence" value="ECO:0007669"/>
    <property type="project" value="TreeGrafter"/>
</dbReference>
<dbReference type="Pfam" id="PF00055">
    <property type="entry name" value="Laminin_N"/>
    <property type="match status" value="1"/>
</dbReference>
<reference evidence="7 8" key="1">
    <citation type="submission" date="2020-02" db="EMBL/GenBank/DDBJ databases">
        <authorList>
            <person name="Ferguson B K."/>
        </authorList>
    </citation>
    <scope>NUCLEOTIDE SEQUENCE [LARGE SCALE GENOMIC DNA]</scope>
</reference>
<dbReference type="Proteomes" id="UP000479190">
    <property type="component" value="Unassembled WGS sequence"/>
</dbReference>
<dbReference type="GO" id="GO:0007411">
    <property type="term" value="P:axon guidance"/>
    <property type="evidence" value="ECO:0007669"/>
    <property type="project" value="TreeGrafter"/>
</dbReference>
<dbReference type="GO" id="GO:0046872">
    <property type="term" value="F:metal ion binding"/>
    <property type="evidence" value="ECO:0007669"/>
    <property type="project" value="InterPro"/>
</dbReference>